<feature type="transmembrane region" description="Helical" evidence="9">
    <location>
        <begin position="376"/>
        <end position="398"/>
    </location>
</feature>
<feature type="transmembrane region" description="Helical" evidence="9">
    <location>
        <begin position="283"/>
        <end position="301"/>
    </location>
</feature>
<evidence type="ECO:0000256" key="2">
    <source>
        <dbReference type="ARBA" id="ARBA00008240"/>
    </source>
</evidence>
<comment type="subcellular location">
    <subcellularLocation>
        <location evidence="1">Cell membrane</location>
        <topology evidence="1">Multi-pass membrane protein</topology>
    </subcellularLocation>
</comment>
<evidence type="ECO:0000256" key="8">
    <source>
        <dbReference type="ARBA" id="ARBA00023136"/>
    </source>
</evidence>
<dbReference type="SUPFAM" id="SSF103473">
    <property type="entry name" value="MFS general substrate transporter"/>
    <property type="match status" value="1"/>
</dbReference>
<evidence type="ECO:0000256" key="9">
    <source>
        <dbReference type="SAM" id="Phobius"/>
    </source>
</evidence>
<evidence type="ECO:0000313" key="11">
    <source>
        <dbReference type="EMBL" id="KGF64812.1"/>
    </source>
</evidence>
<evidence type="ECO:0000256" key="4">
    <source>
        <dbReference type="ARBA" id="ARBA00022475"/>
    </source>
</evidence>
<feature type="transmembrane region" description="Helical" evidence="9">
    <location>
        <begin position="95"/>
        <end position="115"/>
    </location>
</feature>
<accession>A0A9X0EFE4</accession>
<comment type="similarity">
    <text evidence="2">Belongs to the major facilitator superfamily. Metabolite:H+ Symporter (MHS) family (TC 2.A.1.6) family.</text>
</comment>
<dbReference type="InterPro" id="IPR036259">
    <property type="entry name" value="MFS_trans_sf"/>
</dbReference>
<organism evidence="11 12">
    <name type="scientific">Pseudomonas lutea</name>
    <dbReference type="NCBI Taxonomy" id="243924"/>
    <lineage>
        <taxon>Bacteria</taxon>
        <taxon>Pseudomonadati</taxon>
        <taxon>Pseudomonadota</taxon>
        <taxon>Gammaproteobacteria</taxon>
        <taxon>Pseudomonadales</taxon>
        <taxon>Pseudomonadaceae</taxon>
        <taxon>Pseudomonas</taxon>
    </lineage>
</organism>
<dbReference type="EMBL" id="JRMB01000001">
    <property type="protein sequence ID" value="KGF64812.1"/>
    <property type="molecule type" value="Genomic_DNA"/>
</dbReference>
<keyword evidence="7 9" id="KW-1133">Transmembrane helix</keyword>
<dbReference type="InterPro" id="IPR051084">
    <property type="entry name" value="H+-coupled_symporters"/>
</dbReference>
<reference evidence="11 12" key="1">
    <citation type="submission" date="2014-09" db="EMBL/GenBank/DDBJ databases">
        <title>Genome sequence of Pseudomonas lutea strain DSM 17257T.</title>
        <authorList>
            <person name="Kwak Y."/>
            <person name="Shin J.-H."/>
        </authorList>
    </citation>
    <scope>NUCLEOTIDE SEQUENCE [LARGE SCALE GENOMIC DNA]</scope>
    <source>
        <strain evidence="11 12">DSM 17257</strain>
    </source>
</reference>
<evidence type="ECO:0000313" key="12">
    <source>
        <dbReference type="Proteomes" id="UP000029719"/>
    </source>
</evidence>
<feature type="transmembrane region" description="Helical" evidence="9">
    <location>
        <begin position="159"/>
        <end position="182"/>
    </location>
</feature>
<dbReference type="RefSeq" id="WP_037009544.1">
    <property type="nucleotide sequence ID" value="NZ_JRMB01000001.1"/>
</dbReference>
<proteinExistence type="inferred from homology"/>
<comment type="caution">
    <text evidence="11">The sequence shown here is derived from an EMBL/GenBank/DDBJ whole genome shotgun (WGS) entry which is preliminary data.</text>
</comment>
<dbReference type="PANTHER" id="PTHR43528:SF8">
    <property type="entry name" value="BLR0239 PROTEIN"/>
    <property type="match status" value="1"/>
</dbReference>
<feature type="transmembrane region" description="Helical" evidence="9">
    <location>
        <begin position="23"/>
        <end position="48"/>
    </location>
</feature>
<evidence type="ECO:0000256" key="7">
    <source>
        <dbReference type="ARBA" id="ARBA00022989"/>
    </source>
</evidence>
<dbReference type="Pfam" id="PF07690">
    <property type="entry name" value="MFS_1"/>
    <property type="match status" value="1"/>
</dbReference>
<sequence>MTASSSAMNAPLAARKRGPWKEIVAASIGNALEFYDLLIYGYFAVVIGKLFFPSDNETTSLLLSVASFGISFLMRPLGAIVLGSYADRAGRKASLTMSILIMMIGTAMITFTPSYEQIGLAAPLLIVVARMLQGFSTGGEFGAATAFMVEHAEPRRRGFFASWQLSTQGLATVLAAGVSALLSYVLTDVQLSDWGWRVAFGVGLLIGPVGFYIRSQIDETPDFKKVAADTPKKTPLRDVLVKGHLSLLLAIGVVAGATAFNYVHKLYMPTYALKQLHIAATSSYLGALVTGLTLMVMAPVFGTLSDRFGRFRVLTVALLITGLSSYPMFVLLNHFPSVTNLLLVQAVVGVLIAASLGPIPAMLADIFPTSIRGTGLALSYNFSVTLFGGFAPLIVTWMIDATGSKLAPSFYVIGTALISVLAVICLGRRMRNAGHSSGDRAFH</sequence>
<keyword evidence="3" id="KW-0813">Transport</keyword>
<feature type="transmembrane region" description="Helical" evidence="9">
    <location>
        <begin position="313"/>
        <end position="335"/>
    </location>
</feature>
<dbReference type="Gene3D" id="1.20.1250.20">
    <property type="entry name" value="MFS general substrate transporter like domains"/>
    <property type="match status" value="1"/>
</dbReference>
<feature type="transmembrane region" description="Helical" evidence="9">
    <location>
        <begin position="60"/>
        <end position="83"/>
    </location>
</feature>
<feature type="transmembrane region" description="Helical" evidence="9">
    <location>
        <begin position="121"/>
        <end position="147"/>
    </location>
</feature>
<evidence type="ECO:0000256" key="6">
    <source>
        <dbReference type="ARBA" id="ARBA00022847"/>
    </source>
</evidence>
<dbReference type="GO" id="GO:0015293">
    <property type="term" value="F:symporter activity"/>
    <property type="evidence" value="ECO:0007669"/>
    <property type="project" value="UniProtKB-KW"/>
</dbReference>
<dbReference type="InterPro" id="IPR011701">
    <property type="entry name" value="MFS"/>
</dbReference>
<dbReference type="PROSITE" id="PS50850">
    <property type="entry name" value="MFS"/>
    <property type="match status" value="1"/>
</dbReference>
<keyword evidence="5 9" id="KW-0812">Transmembrane</keyword>
<dbReference type="InterPro" id="IPR005829">
    <property type="entry name" value="Sugar_transporter_CS"/>
</dbReference>
<keyword evidence="6" id="KW-0769">Symport</keyword>
<dbReference type="FunFam" id="1.20.1250.20:FF:000001">
    <property type="entry name" value="Dicarboxylate MFS transporter"/>
    <property type="match status" value="1"/>
</dbReference>
<dbReference type="Proteomes" id="UP000029719">
    <property type="component" value="Unassembled WGS sequence"/>
</dbReference>
<dbReference type="AlphaFoldDB" id="A0A9X0EFE4"/>
<dbReference type="InterPro" id="IPR005828">
    <property type="entry name" value="MFS_sugar_transport-like"/>
</dbReference>
<dbReference type="PROSITE" id="PS00217">
    <property type="entry name" value="SUGAR_TRANSPORT_2"/>
    <property type="match status" value="1"/>
</dbReference>
<keyword evidence="8 9" id="KW-0472">Membrane</keyword>
<feature type="domain" description="Major facilitator superfamily (MFS) profile" evidence="10">
    <location>
        <begin position="22"/>
        <end position="431"/>
    </location>
</feature>
<keyword evidence="4" id="KW-1003">Cell membrane</keyword>
<feature type="transmembrane region" description="Helical" evidence="9">
    <location>
        <begin position="194"/>
        <end position="213"/>
    </location>
</feature>
<feature type="transmembrane region" description="Helical" evidence="9">
    <location>
        <begin position="410"/>
        <end position="427"/>
    </location>
</feature>
<feature type="transmembrane region" description="Helical" evidence="9">
    <location>
        <begin position="245"/>
        <end position="263"/>
    </location>
</feature>
<dbReference type="InterPro" id="IPR020846">
    <property type="entry name" value="MFS_dom"/>
</dbReference>
<dbReference type="GO" id="GO:0005886">
    <property type="term" value="C:plasma membrane"/>
    <property type="evidence" value="ECO:0007669"/>
    <property type="project" value="UniProtKB-SubCell"/>
</dbReference>
<dbReference type="PANTHER" id="PTHR43528">
    <property type="entry name" value="ALPHA-KETOGLUTARATE PERMEASE"/>
    <property type="match status" value="1"/>
</dbReference>
<name>A0A9X0EFE4_9PSED</name>
<feature type="transmembrane region" description="Helical" evidence="9">
    <location>
        <begin position="341"/>
        <end position="364"/>
    </location>
</feature>
<gene>
    <name evidence="11" type="ORF">LT42_02215</name>
</gene>
<evidence type="ECO:0000256" key="1">
    <source>
        <dbReference type="ARBA" id="ARBA00004651"/>
    </source>
</evidence>
<dbReference type="Pfam" id="PF00083">
    <property type="entry name" value="Sugar_tr"/>
    <property type="match status" value="1"/>
</dbReference>
<evidence type="ECO:0000259" key="10">
    <source>
        <dbReference type="PROSITE" id="PS50850"/>
    </source>
</evidence>
<evidence type="ECO:0000256" key="3">
    <source>
        <dbReference type="ARBA" id="ARBA00022448"/>
    </source>
</evidence>
<evidence type="ECO:0000256" key="5">
    <source>
        <dbReference type="ARBA" id="ARBA00022692"/>
    </source>
</evidence>
<protein>
    <submittedName>
        <fullName evidence="11">Major facilitator transporter</fullName>
    </submittedName>
</protein>
<dbReference type="OrthoDB" id="3690818at2"/>